<evidence type="ECO:0000313" key="6">
    <source>
        <dbReference type="EMBL" id="MFC6726858.1"/>
    </source>
</evidence>
<dbReference type="InterPro" id="IPR027417">
    <property type="entry name" value="P-loop_NTPase"/>
</dbReference>
<feature type="domain" description="Helicase ATP-binding" evidence="5">
    <location>
        <begin position="1"/>
        <end position="128"/>
    </location>
</feature>
<keyword evidence="2 6" id="KW-0378">Hydrolase</keyword>
<dbReference type="InterPro" id="IPR006935">
    <property type="entry name" value="Helicase/UvrB_N"/>
</dbReference>
<evidence type="ECO:0000313" key="7">
    <source>
        <dbReference type="Proteomes" id="UP001596328"/>
    </source>
</evidence>
<organism evidence="6 7">
    <name type="scientific">Halobium palmae</name>
    <dbReference type="NCBI Taxonomy" id="1776492"/>
    <lineage>
        <taxon>Archaea</taxon>
        <taxon>Methanobacteriati</taxon>
        <taxon>Methanobacteriota</taxon>
        <taxon>Stenosarchaea group</taxon>
        <taxon>Halobacteria</taxon>
        <taxon>Halobacteriales</taxon>
        <taxon>Haloferacaceae</taxon>
        <taxon>Halobium</taxon>
    </lineage>
</organism>
<dbReference type="GO" id="GO:0005524">
    <property type="term" value="F:ATP binding"/>
    <property type="evidence" value="ECO:0007669"/>
    <property type="project" value="UniProtKB-KW"/>
</dbReference>
<feature type="non-terminal residue" evidence="6">
    <location>
        <position position="192"/>
    </location>
</feature>
<dbReference type="PANTHER" id="PTHR11274:SF0">
    <property type="entry name" value="GENERAL TRANSCRIPTION AND DNA REPAIR FACTOR IIH HELICASE SUBUNIT XPB"/>
    <property type="match status" value="1"/>
</dbReference>
<keyword evidence="4" id="KW-0067">ATP-binding</keyword>
<evidence type="ECO:0000256" key="2">
    <source>
        <dbReference type="ARBA" id="ARBA00022801"/>
    </source>
</evidence>
<evidence type="ECO:0000256" key="4">
    <source>
        <dbReference type="ARBA" id="ARBA00022840"/>
    </source>
</evidence>
<evidence type="ECO:0000256" key="1">
    <source>
        <dbReference type="ARBA" id="ARBA00022741"/>
    </source>
</evidence>
<dbReference type="Pfam" id="PF04851">
    <property type="entry name" value="ResIII"/>
    <property type="match status" value="1"/>
</dbReference>
<keyword evidence="1" id="KW-0547">Nucleotide-binding</keyword>
<dbReference type="EMBL" id="JBHSWU010001456">
    <property type="protein sequence ID" value="MFC6726858.1"/>
    <property type="molecule type" value="Genomic_DNA"/>
</dbReference>
<dbReference type="SUPFAM" id="SSF52540">
    <property type="entry name" value="P-loop containing nucleoside triphosphate hydrolases"/>
    <property type="match status" value="1"/>
</dbReference>
<keyword evidence="7" id="KW-1185">Reference proteome</keyword>
<reference evidence="6 7" key="1">
    <citation type="journal article" date="2019" name="Int. J. Syst. Evol. Microbiol.">
        <title>The Global Catalogue of Microorganisms (GCM) 10K type strain sequencing project: providing services to taxonomists for standard genome sequencing and annotation.</title>
        <authorList>
            <consortium name="The Broad Institute Genomics Platform"/>
            <consortium name="The Broad Institute Genome Sequencing Center for Infectious Disease"/>
            <person name="Wu L."/>
            <person name="Ma J."/>
        </authorList>
    </citation>
    <scope>NUCLEOTIDE SEQUENCE [LARGE SCALE GENOMIC DNA]</scope>
    <source>
        <strain evidence="6 7">NBRC 111368</strain>
    </source>
</reference>
<dbReference type="PROSITE" id="PS51192">
    <property type="entry name" value="HELICASE_ATP_BIND_1"/>
    <property type="match status" value="1"/>
</dbReference>
<feature type="non-terminal residue" evidence="6">
    <location>
        <position position="1"/>
    </location>
</feature>
<dbReference type="EC" id="3.6.4.-" evidence="6"/>
<accession>A0ABD5S6R2</accession>
<proteinExistence type="predicted"/>
<protein>
    <submittedName>
        <fullName evidence="6">DEAD/DEAH box helicase</fullName>
        <ecNumber evidence="6">3.6.4.-</ecNumber>
    </submittedName>
</protein>
<dbReference type="InterPro" id="IPR050615">
    <property type="entry name" value="ATP-dep_DNA_Helicase"/>
</dbReference>
<dbReference type="AlphaFoldDB" id="A0ABD5S6R2"/>
<dbReference type="InterPro" id="IPR014001">
    <property type="entry name" value="Helicase_ATP-bd"/>
</dbReference>
<dbReference type="GO" id="GO:0004386">
    <property type="term" value="F:helicase activity"/>
    <property type="evidence" value="ECO:0007669"/>
    <property type="project" value="UniProtKB-KW"/>
</dbReference>
<keyword evidence="3 6" id="KW-0347">Helicase</keyword>
<comment type="caution">
    <text evidence="6">The sequence shown here is derived from an EMBL/GenBank/DDBJ whole genome shotgun (WGS) entry which is preliminary data.</text>
</comment>
<name>A0ABD5S6R2_9EURY</name>
<dbReference type="GO" id="GO:0140097">
    <property type="term" value="F:catalytic activity, acting on DNA"/>
    <property type="evidence" value="ECO:0007669"/>
    <property type="project" value="UniProtKB-ARBA"/>
</dbReference>
<evidence type="ECO:0000259" key="5">
    <source>
        <dbReference type="PROSITE" id="PS51192"/>
    </source>
</evidence>
<gene>
    <name evidence="6" type="ORF">ACFQE1_21270</name>
</gene>
<dbReference type="Gene3D" id="3.40.50.300">
    <property type="entry name" value="P-loop containing nucleotide triphosphate hydrolases"/>
    <property type="match status" value="1"/>
</dbReference>
<sequence length="192" mass="21805">AAMGVIAAVGGETLVLVPSRELARQWRDELLDHTTLTEAQIGEYHGGEKEIRPVTIATYQTAGMDRHRHLFDSREWGLIVLDEAHHVPAPVFRRAANLQSKHRLGLTATPVRESDDEEKIFTLVGPPIGTDWDALFEAGFVKEPEVEIRFVPWTDELTLNEWRSAEGRERHAIAAQNPAKIDEVRRLRRRHP</sequence>
<dbReference type="Proteomes" id="UP001596328">
    <property type="component" value="Unassembled WGS sequence"/>
</dbReference>
<evidence type="ECO:0000256" key="3">
    <source>
        <dbReference type="ARBA" id="ARBA00022806"/>
    </source>
</evidence>
<dbReference type="PANTHER" id="PTHR11274">
    <property type="entry name" value="RAD25/XP-B DNA REPAIR HELICASE"/>
    <property type="match status" value="1"/>
</dbReference>
<dbReference type="GO" id="GO:0016787">
    <property type="term" value="F:hydrolase activity"/>
    <property type="evidence" value="ECO:0007669"/>
    <property type="project" value="UniProtKB-KW"/>
</dbReference>